<evidence type="ECO:0000313" key="3">
    <source>
        <dbReference type="Proteomes" id="UP001623232"/>
    </source>
</evidence>
<dbReference type="Gene3D" id="3.40.50.150">
    <property type="entry name" value="Vaccinia Virus protein VP39"/>
    <property type="match status" value="1"/>
</dbReference>
<dbReference type="PANTHER" id="PTHR34203:SF15">
    <property type="entry name" value="SLL1173 PROTEIN"/>
    <property type="match status" value="1"/>
</dbReference>
<dbReference type="RefSeq" id="WP_406648429.1">
    <property type="nucleotide sequence ID" value="NZ_CP123584.1"/>
</dbReference>
<evidence type="ECO:0000313" key="2">
    <source>
        <dbReference type="EMBL" id="WZK89943.1"/>
    </source>
</evidence>
<dbReference type="InterPro" id="IPR006342">
    <property type="entry name" value="FkbM_mtfrase"/>
</dbReference>
<dbReference type="GO" id="GO:0032259">
    <property type="term" value="P:methylation"/>
    <property type="evidence" value="ECO:0007669"/>
    <property type="project" value="UniProtKB-KW"/>
</dbReference>
<gene>
    <name evidence="2" type="ORF">QEZ52_05195</name>
</gene>
<proteinExistence type="predicted"/>
<keyword evidence="3" id="KW-1185">Reference proteome</keyword>
<feature type="domain" description="Methyltransferase FkbM" evidence="1">
    <location>
        <begin position="77"/>
        <end position="214"/>
    </location>
</feature>
<dbReference type="EC" id="2.1.1.-" evidence="2"/>
<dbReference type="GO" id="GO:0008168">
    <property type="term" value="F:methyltransferase activity"/>
    <property type="evidence" value="ECO:0007669"/>
    <property type="project" value="UniProtKB-KW"/>
</dbReference>
<name>A0ABZ2XVM6_9RHOB</name>
<reference evidence="2 3" key="1">
    <citation type="submission" date="2023-04" db="EMBL/GenBank/DDBJ databases">
        <title>Complete genome sequence of Alisedimentitalea scapharcae.</title>
        <authorList>
            <person name="Rong J.-C."/>
            <person name="Yi M.-L."/>
            <person name="Zhao Q."/>
        </authorList>
    </citation>
    <scope>NUCLEOTIDE SEQUENCE [LARGE SCALE GENOMIC DNA]</scope>
    <source>
        <strain evidence="2 3">KCTC 42119</strain>
    </source>
</reference>
<accession>A0ABZ2XVM6</accession>
<keyword evidence="2" id="KW-0489">Methyltransferase</keyword>
<dbReference type="PANTHER" id="PTHR34203">
    <property type="entry name" value="METHYLTRANSFERASE, FKBM FAMILY PROTEIN"/>
    <property type="match status" value="1"/>
</dbReference>
<dbReference type="EMBL" id="CP123584">
    <property type="protein sequence ID" value="WZK89943.1"/>
    <property type="molecule type" value="Genomic_DNA"/>
</dbReference>
<sequence length="279" mass="30996">MTAAPSPHAPLASVPFKLRLKHQLAVSPLAGPIEILRRTWSELTGIRHPELGLLRQEDRFIDLMLSRMIKPDWTCLDVGGHLGSVSYKLRRHAPDGRLIIIEASPGKAAMLRNSFPDCDVHAVAVSDTDGQVSFFENLSQPGFSSLADRSGRGDTQEITVPARRLDDLIGDDITLDFIKIDVEGFEYPALRGAAALLRRCRPVVLFEAGAVQDETLDTSLTDNLFRMFTDDLNYDVFAAFDLYFDRPALTAAQFGSYRQYPFLAFNYFAVPRDTTGDGT</sequence>
<organism evidence="2 3">
    <name type="scientific">Aliisedimentitalea scapharcae</name>
    <dbReference type="NCBI Taxonomy" id="1524259"/>
    <lineage>
        <taxon>Bacteria</taxon>
        <taxon>Pseudomonadati</taxon>
        <taxon>Pseudomonadota</taxon>
        <taxon>Alphaproteobacteria</taxon>
        <taxon>Rhodobacterales</taxon>
        <taxon>Roseobacteraceae</taxon>
        <taxon>Aliisedimentitalea</taxon>
    </lineage>
</organism>
<dbReference type="NCBIfam" id="TIGR01444">
    <property type="entry name" value="fkbM_fam"/>
    <property type="match status" value="1"/>
</dbReference>
<dbReference type="SUPFAM" id="SSF53335">
    <property type="entry name" value="S-adenosyl-L-methionine-dependent methyltransferases"/>
    <property type="match status" value="1"/>
</dbReference>
<dbReference type="InterPro" id="IPR052514">
    <property type="entry name" value="SAM-dependent_MTase"/>
</dbReference>
<protein>
    <submittedName>
        <fullName evidence="2">FkbM family methyltransferase</fullName>
        <ecNumber evidence="2">2.1.1.-</ecNumber>
    </submittedName>
</protein>
<keyword evidence="2" id="KW-0808">Transferase</keyword>
<dbReference type="Proteomes" id="UP001623232">
    <property type="component" value="Chromosome"/>
</dbReference>
<evidence type="ECO:0000259" key="1">
    <source>
        <dbReference type="Pfam" id="PF05050"/>
    </source>
</evidence>
<dbReference type="InterPro" id="IPR029063">
    <property type="entry name" value="SAM-dependent_MTases_sf"/>
</dbReference>
<dbReference type="Pfam" id="PF05050">
    <property type="entry name" value="Methyltransf_21"/>
    <property type="match status" value="1"/>
</dbReference>